<organism evidence="3 4">
    <name type="scientific">Cytobacillus horneckiae</name>
    <dbReference type="NCBI Taxonomy" id="549687"/>
    <lineage>
        <taxon>Bacteria</taxon>
        <taxon>Bacillati</taxon>
        <taxon>Bacillota</taxon>
        <taxon>Bacilli</taxon>
        <taxon>Bacillales</taxon>
        <taxon>Bacillaceae</taxon>
        <taxon>Cytobacillus</taxon>
    </lineage>
</organism>
<dbReference type="InterPro" id="IPR036291">
    <property type="entry name" value="NAD(P)-bd_dom_sf"/>
</dbReference>
<evidence type="ECO:0000256" key="2">
    <source>
        <dbReference type="ARBA" id="ARBA00023002"/>
    </source>
</evidence>
<dbReference type="Proteomes" id="UP000233343">
    <property type="component" value="Unassembled WGS sequence"/>
</dbReference>
<evidence type="ECO:0000313" key="3">
    <source>
        <dbReference type="EMBL" id="PKG30493.1"/>
    </source>
</evidence>
<dbReference type="FunFam" id="3.40.50.720:FF:000173">
    <property type="entry name" value="3-oxoacyl-[acyl-carrier protein] reductase"/>
    <property type="match status" value="1"/>
</dbReference>
<dbReference type="EC" id="1.1.1.100" evidence="3"/>
<dbReference type="AlphaFoldDB" id="A0A2N0ZLW4"/>
<name>A0A2N0ZLW4_9BACI</name>
<dbReference type="SUPFAM" id="SSF51735">
    <property type="entry name" value="NAD(P)-binding Rossmann-fold domains"/>
    <property type="match status" value="1"/>
</dbReference>
<dbReference type="PANTHER" id="PTHR42879">
    <property type="entry name" value="3-OXOACYL-(ACYL-CARRIER-PROTEIN) REDUCTASE"/>
    <property type="match status" value="1"/>
</dbReference>
<dbReference type="Pfam" id="PF13561">
    <property type="entry name" value="adh_short_C2"/>
    <property type="match status" value="1"/>
</dbReference>
<dbReference type="InterPro" id="IPR050259">
    <property type="entry name" value="SDR"/>
</dbReference>
<dbReference type="NCBIfam" id="NF047420">
    <property type="entry name" value="EF_P_mod_YmfI"/>
    <property type="match status" value="1"/>
</dbReference>
<sequence>MKKFALITGASGGIGQAIARRLANEGYSLYLHYHTNEQKVMELIKELNHLGGENIPIQADLSKPNGYEKIIPNIFSIDSIIHCSGASHYGLFSDLKDEENLEMMNLHVINPILLTKKLLPKLLFKGKGSILFISSIWGQTGAACEVMYSTVKGAQISFVKALSKELALNGIRVNSIAPGAVNTDMMKSFSPEEISEIVNEIPMGRMATSEEVADAAYFLVSDQSSYITGQTIAVNGGWYT</sequence>
<dbReference type="CDD" id="cd05233">
    <property type="entry name" value="SDR_c"/>
    <property type="match status" value="1"/>
</dbReference>
<keyword evidence="2 3" id="KW-0560">Oxidoreductase</keyword>
<keyword evidence="4" id="KW-1185">Reference proteome</keyword>
<dbReference type="InterPro" id="IPR002347">
    <property type="entry name" value="SDR_fam"/>
</dbReference>
<dbReference type="GO" id="GO:0004316">
    <property type="term" value="F:3-oxoacyl-[acyl-carrier-protein] reductase (NADPH) activity"/>
    <property type="evidence" value="ECO:0007669"/>
    <property type="project" value="UniProtKB-EC"/>
</dbReference>
<comment type="caution">
    <text evidence="3">The sequence shown here is derived from an EMBL/GenBank/DDBJ whole genome shotgun (WGS) entry which is preliminary data.</text>
</comment>
<proteinExistence type="inferred from homology"/>
<protein>
    <submittedName>
        <fullName evidence="3">3-oxoacyl-ACP reductase</fullName>
        <ecNumber evidence="3">1.1.1.100</ecNumber>
    </submittedName>
</protein>
<gene>
    <name evidence="3" type="primary">fabG</name>
    <name evidence="3" type="ORF">CWS20_02450</name>
</gene>
<evidence type="ECO:0000256" key="1">
    <source>
        <dbReference type="ARBA" id="ARBA00006484"/>
    </source>
</evidence>
<dbReference type="EMBL" id="PISD01000007">
    <property type="protein sequence ID" value="PKG30493.1"/>
    <property type="molecule type" value="Genomic_DNA"/>
</dbReference>
<comment type="similarity">
    <text evidence="1">Belongs to the short-chain dehydrogenases/reductases (SDR) family.</text>
</comment>
<dbReference type="PANTHER" id="PTHR42879:SF2">
    <property type="entry name" value="3-OXOACYL-[ACYL-CARRIER-PROTEIN] REDUCTASE FABG"/>
    <property type="match status" value="1"/>
</dbReference>
<accession>A0A2N0ZLW4</accession>
<reference evidence="3 4" key="1">
    <citation type="journal article" date="2010" name="Int. J. Syst. Evol. Microbiol.">
        <title>Bacillus horneckiae sp. nov., isolated from a spacecraft-assembly clean room.</title>
        <authorList>
            <person name="Vaishampayan P."/>
            <person name="Probst A."/>
            <person name="Krishnamurthi S."/>
            <person name="Ghosh S."/>
            <person name="Osman S."/>
            <person name="McDowall A."/>
            <person name="Ruckmani A."/>
            <person name="Mayilraj S."/>
            <person name="Venkateswaran K."/>
        </authorList>
    </citation>
    <scope>NUCLEOTIDE SEQUENCE [LARGE SCALE GENOMIC DNA]</scope>
    <source>
        <strain evidence="4">1PO1SC</strain>
    </source>
</reference>
<evidence type="ECO:0000313" key="4">
    <source>
        <dbReference type="Proteomes" id="UP000233343"/>
    </source>
</evidence>
<dbReference type="RefSeq" id="WP_066197242.1">
    <property type="nucleotide sequence ID" value="NZ_JARMMB010000037.1"/>
</dbReference>
<dbReference type="Gene3D" id="3.40.50.720">
    <property type="entry name" value="NAD(P)-binding Rossmann-like Domain"/>
    <property type="match status" value="1"/>
</dbReference>
<dbReference type="PRINTS" id="PR00081">
    <property type="entry name" value="GDHRDH"/>
</dbReference>